<gene>
    <name evidence="2" type="ORF">PGLA1383_LOCUS20834</name>
    <name evidence="3" type="ORF">PGLA1383_LOCUS53552</name>
</gene>
<sequence length="144" mass="15770">MAHWAVEIFGAELKTPAGLQPTHEVLAAKRAVLVYFCDRWCPPLSGLMESYEGHEEADVEIVFVSSDEYQSAADYDEQCSSMPWAALLGDGAAAAGLMSRFACTGVPFLAVLDGSDGRLVCRNGRKNVERRERDLRSCLIAWGL</sequence>
<protein>
    <recommendedName>
        <fullName evidence="1">Thioredoxin-like fold domain-containing protein</fullName>
    </recommendedName>
</protein>
<dbReference type="SUPFAM" id="SSF52833">
    <property type="entry name" value="Thioredoxin-like"/>
    <property type="match status" value="1"/>
</dbReference>
<dbReference type="EMBL" id="CAJNNV010014449">
    <property type="protein sequence ID" value="CAE8602602.1"/>
    <property type="molecule type" value="Genomic_DNA"/>
</dbReference>
<dbReference type="PANTHER" id="PTHR46472:SF1">
    <property type="entry name" value="NUCLEOREDOXIN"/>
    <property type="match status" value="1"/>
</dbReference>
<dbReference type="Pfam" id="PF13905">
    <property type="entry name" value="Thioredoxin_8"/>
    <property type="match status" value="1"/>
</dbReference>
<comment type="caution">
    <text evidence="2">The sequence shown here is derived from an EMBL/GenBank/DDBJ whole genome shotgun (WGS) entry which is preliminary data.</text>
</comment>
<evidence type="ECO:0000313" key="2">
    <source>
        <dbReference type="EMBL" id="CAE8602602.1"/>
    </source>
</evidence>
<evidence type="ECO:0000313" key="4">
    <source>
        <dbReference type="Proteomes" id="UP000654075"/>
    </source>
</evidence>
<dbReference type="PANTHER" id="PTHR46472">
    <property type="entry name" value="NUCLEOREDOXIN"/>
    <property type="match status" value="1"/>
</dbReference>
<dbReference type="GO" id="GO:0030178">
    <property type="term" value="P:negative regulation of Wnt signaling pathway"/>
    <property type="evidence" value="ECO:0007669"/>
    <property type="project" value="TreeGrafter"/>
</dbReference>
<dbReference type="GO" id="GO:0031397">
    <property type="term" value="P:negative regulation of protein ubiquitination"/>
    <property type="evidence" value="ECO:0007669"/>
    <property type="project" value="TreeGrafter"/>
</dbReference>
<dbReference type="InterPro" id="IPR036249">
    <property type="entry name" value="Thioredoxin-like_sf"/>
</dbReference>
<dbReference type="GO" id="GO:0004791">
    <property type="term" value="F:thioredoxin-disulfide reductase (NADPH) activity"/>
    <property type="evidence" value="ECO:0007669"/>
    <property type="project" value="TreeGrafter"/>
</dbReference>
<dbReference type="EMBL" id="CAJNNV010031934">
    <property type="protein sequence ID" value="CAE8638357.1"/>
    <property type="molecule type" value="Genomic_DNA"/>
</dbReference>
<evidence type="ECO:0000313" key="3">
    <source>
        <dbReference type="EMBL" id="CAE8638357.1"/>
    </source>
</evidence>
<dbReference type="AlphaFoldDB" id="A0A813EN77"/>
<proteinExistence type="predicted"/>
<reference evidence="2" key="1">
    <citation type="submission" date="2021-02" db="EMBL/GenBank/DDBJ databases">
        <authorList>
            <person name="Dougan E. K."/>
            <person name="Rhodes N."/>
            <person name="Thang M."/>
            <person name="Chan C."/>
        </authorList>
    </citation>
    <scope>NUCLEOTIDE SEQUENCE</scope>
</reference>
<dbReference type="GO" id="GO:0005634">
    <property type="term" value="C:nucleus"/>
    <property type="evidence" value="ECO:0007669"/>
    <property type="project" value="TreeGrafter"/>
</dbReference>
<keyword evidence="4" id="KW-1185">Reference proteome</keyword>
<feature type="domain" description="Thioredoxin-like fold" evidence="1">
    <location>
        <begin position="31"/>
        <end position="118"/>
    </location>
</feature>
<evidence type="ECO:0000259" key="1">
    <source>
        <dbReference type="Pfam" id="PF13905"/>
    </source>
</evidence>
<dbReference type="Gene3D" id="3.40.30.10">
    <property type="entry name" value="Glutaredoxin"/>
    <property type="match status" value="1"/>
</dbReference>
<accession>A0A813EN77</accession>
<dbReference type="InterPro" id="IPR012336">
    <property type="entry name" value="Thioredoxin-like_fold"/>
</dbReference>
<organism evidence="2 4">
    <name type="scientific">Polarella glacialis</name>
    <name type="common">Dinoflagellate</name>
    <dbReference type="NCBI Taxonomy" id="89957"/>
    <lineage>
        <taxon>Eukaryota</taxon>
        <taxon>Sar</taxon>
        <taxon>Alveolata</taxon>
        <taxon>Dinophyceae</taxon>
        <taxon>Suessiales</taxon>
        <taxon>Suessiaceae</taxon>
        <taxon>Polarella</taxon>
    </lineage>
</organism>
<dbReference type="Proteomes" id="UP000654075">
    <property type="component" value="Unassembled WGS sequence"/>
</dbReference>
<name>A0A813EN77_POLGL</name>